<feature type="transmembrane region" description="Helical" evidence="1">
    <location>
        <begin position="60"/>
        <end position="79"/>
    </location>
</feature>
<reference evidence="2" key="1">
    <citation type="submission" date="2020-05" db="EMBL/GenBank/DDBJ databases">
        <title>Genomic Encyclopedia of Type Strains, Phase IV (KMG-V): Genome sequencing to study the core and pangenomes of soil and plant-associated prokaryotes.</title>
        <authorList>
            <person name="Whitman W."/>
        </authorList>
    </citation>
    <scope>NUCLEOTIDE SEQUENCE</scope>
    <source>
        <strain evidence="2">16F</strain>
    </source>
</reference>
<dbReference type="EMBL" id="JABSNO010000006">
    <property type="protein sequence ID" value="NRS92012.1"/>
    <property type="molecule type" value="Genomic_DNA"/>
</dbReference>
<dbReference type="RefSeq" id="WP_173778631.1">
    <property type="nucleotide sequence ID" value="NZ_JABSNO010000006.1"/>
</dbReference>
<dbReference type="Proteomes" id="UP000610746">
    <property type="component" value="Unassembled WGS sequence"/>
</dbReference>
<accession>A0A8J8K8J1</accession>
<keyword evidence="1" id="KW-1133">Transmembrane helix</keyword>
<feature type="transmembrane region" description="Helical" evidence="1">
    <location>
        <begin position="18"/>
        <end position="40"/>
    </location>
</feature>
<sequence length="87" mass="10079">MCWKIISNPFEKFSEKNLLFIGILSILVGSLCGHYFSVTFDGILDAHSSEVTFVDSLKENLINIFVLFTLLFIIGKIIYKKRELWIF</sequence>
<evidence type="ECO:0000313" key="2">
    <source>
        <dbReference type="EMBL" id="NRS92012.1"/>
    </source>
</evidence>
<organism evidence="2 3">
    <name type="scientific">Frigoriflavimonas asaccharolytica</name>
    <dbReference type="NCBI Taxonomy" id="2735899"/>
    <lineage>
        <taxon>Bacteria</taxon>
        <taxon>Pseudomonadati</taxon>
        <taxon>Bacteroidota</taxon>
        <taxon>Flavobacteriia</taxon>
        <taxon>Flavobacteriales</taxon>
        <taxon>Weeksellaceae</taxon>
        <taxon>Frigoriflavimonas</taxon>
    </lineage>
</organism>
<keyword evidence="1" id="KW-0812">Transmembrane</keyword>
<comment type="caution">
    <text evidence="2">The sequence shown here is derived from an EMBL/GenBank/DDBJ whole genome shotgun (WGS) entry which is preliminary data.</text>
</comment>
<protein>
    <submittedName>
        <fullName evidence="2">Uncharacterized protein</fullName>
    </submittedName>
</protein>
<dbReference type="AlphaFoldDB" id="A0A8J8K8J1"/>
<evidence type="ECO:0000256" key="1">
    <source>
        <dbReference type="SAM" id="Phobius"/>
    </source>
</evidence>
<keyword evidence="1" id="KW-0472">Membrane</keyword>
<proteinExistence type="predicted"/>
<gene>
    <name evidence="2" type="ORF">HNQ03_001079</name>
</gene>
<keyword evidence="3" id="KW-1185">Reference proteome</keyword>
<evidence type="ECO:0000313" key="3">
    <source>
        <dbReference type="Proteomes" id="UP000610746"/>
    </source>
</evidence>
<name>A0A8J8K8J1_9FLAO</name>